<dbReference type="RefSeq" id="XP_028139073.1">
    <property type="nucleotide sequence ID" value="XM_028283272.1"/>
</dbReference>
<dbReference type="PANTHER" id="PTHR10773:SF19">
    <property type="match status" value="1"/>
</dbReference>
<dbReference type="PANTHER" id="PTHR10773">
    <property type="entry name" value="DNA-DIRECTED RNA POLYMERASES I, II, AND III SUBUNIT RPABC2"/>
    <property type="match status" value="1"/>
</dbReference>
<feature type="compositionally biased region" description="Polar residues" evidence="1">
    <location>
        <begin position="576"/>
        <end position="589"/>
    </location>
</feature>
<sequence length="709" mass="82017">MDDPELEKLIESNSHVFNEYVVVDAKIIDEDIEAPDTGIRDAILLDNGQVNNHENGERVELEEVTINEQGEEEIMTNADLNLYTKKGKLRKRKTYQLSVLERKKAKMAEKANAHYVQGTCASSNCKIKCPSKISEDRQKKINNQFWAIECVQERKTFVLNSFSQMAVKRKTGGPDSRRQWTNEYFLKTEDGTKLQVCKEFFLNTLGYTKNNDKILQNMSKQKSQISPAPDKRKGREPPNKVNHDLIIEDINLYEPTISHHRREHAPNRRYLPSDLTIKQMHENFLKKNPNTTCSYDLYRSEVTKQNISFVKLGHEECEVCEHFNLHGHSQNDLKLDTCETCVLWNTHITKASAAREEYQKDANKGSNDECIIYSMDMEKVIMLPRCEMFKSVIFTKRLTVYNESFVPVGKKNSWPSVACLWHDAIRGRNKEELISTVHKFLSTHCRDVKRIILWMDNCSAQNKNWAFLTYLVFIINSDLISAGSIEIKYFEPGHTFMSCDSFHHMVEKSLHKAKKTYDFEDFKKAVQTCSSSSNVSVLEMNPTDFFMWKDLSQKIRKAKKKPESQNHKRKRGSTGAAENTQRTKSTQMKKPSREATSEPVFDTPQEEKLDQKIDERPLLKEVMLLKAQKGLMHLQFKRSYDDTEEWKPLNFLVQSVIKNGIKLPPSHTNPVGVSAERKKSIMDTLIRSQKGIVPPNRLAFWEKLPVAST</sequence>
<evidence type="ECO:0000313" key="5">
    <source>
        <dbReference type="RefSeq" id="XP_028139075.1"/>
    </source>
</evidence>
<proteinExistence type="predicted"/>
<feature type="domain" description="DUF7869" evidence="2">
    <location>
        <begin position="450"/>
        <end position="585"/>
    </location>
</feature>
<dbReference type="RefSeq" id="XP_028139074.1">
    <property type="nucleotide sequence ID" value="XM_028283273.1"/>
</dbReference>
<evidence type="ECO:0000313" key="4">
    <source>
        <dbReference type="RefSeq" id="XP_028139074.1"/>
    </source>
</evidence>
<dbReference type="Pfam" id="PF25273">
    <property type="entry name" value="DUF7869"/>
    <property type="match status" value="1"/>
</dbReference>
<protein>
    <submittedName>
        <fullName evidence="3 4">Uncharacterized protein LOC114333407</fullName>
    </submittedName>
</protein>
<name>A0A6P7G3C7_DIAVI</name>
<dbReference type="AlphaFoldDB" id="A0A6P7G3C7"/>
<evidence type="ECO:0000256" key="1">
    <source>
        <dbReference type="SAM" id="MobiDB-lite"/>
    </source>
</evidence>
<dbReference type="RefSeq" id="XP_028139075.1">
    <property type="nucleotide sequence ID" value="XM_028283274.1"/>
</dbReference>
<organism evidence="5">
    <name type="scientific">Diabrotica virgifera virgifera</name>
    <name type="common">western corn rootworm</name>
    <dbReference type="NCBI Taxonomy" id="50390"/>
    <lineage>
        <taxon>Eukaryota</taxon>
        <taxon>Metazoa</taxon>
        <taxon>Ecdysozoa</taxon>
        <taxon>Arthropoda</taxon>
        <taxon>Hexapoda</taxon>
        <taxon>Insecta</taxon>
        <taxon>Pterygota</taxon>
        <taxon>Neoptera</taxon>
        <taxon>Endopterygota</taxon>
        <taxon>Coleoptera</taxon>
        <taxon>Polyphaga</taxon>
        <taxon>Cucujiformia</taxon>
        <taxon>Chrysomeloidea</taxon>
        <taxon>Chrysomelidae</taxon>
        <taxon>Galerucinae</taxon>
        <taxon>Diabroticina</taxon>
        <taxon>Diabroticites</taxon>
        <taxon>Diabrotica</taxon>
    </lineage>
</organism>
<feature type="compositionally biased region" description="Basic and acidic residues" evidence="1">
    <location>
        <begin position="229"/>
        <end position="241"/>
    </location>
</feature>
<gene>
    <name evidence="3 4 5" type="primary">LOC114333407</name>
</gene>
<evidence type="ECO:0000259" key="2">
    <source>
        <dbReference type="Pfam" id="PF25273"/>
    </source>
</evidence>
<feature type="region of interest" description="Disordered" evidence="1">
    <location>
        <begin position="557"/>
        <end position="612"/>
    </location>
</feature>
<feature type="region of interest" description="Disordered" evidence="1">
    <location>
        <begin position="219"/>
        <end position="241"/>
    </location>
</feature>
<evidence type="ECO:0000313" key="3">
    <source>
        <dbReference type="RefSeq" id="XP_028139073.1"/>
    </source>
</evidence>
<reference evidence="3 4" key="1">
    <citation type="submission" date="2025-04" db="UniProtKB">
        <authorList>
            <consortium name="RefSeq"/>
        </authorList>
    </citation>
    <scope>IDENTIFICATION</scope>
    <source>
        <tissue evidence="3 4">Whole insect</tissue>
    </source>
</reference>
<accession>A0A6P7G3C7</accession>
<dbReference type="InterPro" id="IPR057191">
    <property type="entry name" value="DUF7869"/>
</dbReference>